<dbReference type="GO" id="GO:0005737">
    <property type="term" value="C:cytoplasm"/>
    <property type="evidence" value="ECO:0007669"/>
    <property type="project" value="TreeGrafter"/>
</dbReference>
<proteinExistence type="inferred from homology"/>
<dbReference type="InterPro" id="IPR003710">
    <property type="entry name" value="ApbA"/>
</dbReference>
<dbReference type="Pfam" id="PF08546">
    <property type="entry name" value="ApbA_C"/>
    <property type="match status" value="1"/>
</dbReference>
<protein>
    <recommendedName>
        <fullName evidence="7">2-dehydropantoate 2-reductase</fullName>
    </recommendedName>
</protein>
<dbReference type="SUPFAM" id="SSF51735">
    <property type="entry name" value="NAD(P)-binding Rossmann-fold domains"/>
    <property type="match status" value="1"/>
</dbReference>
<evidence type="ECO:0000259" key="4">
    <source>
        <dbReference type="Pfam" id="PF02558"/>
    </source>
</evidence>
<sequence length="320" mass="34143">MKKMIIIGPGGIGGTIAGVLARAGGCHVTVAGRPGAHTDAIREMGLRITGLQDFTVSMDAVDDMSTVHECDILLYTIKAQDMAAALEQTAHVRVNDSVFSLQNGVVKDDLLADVFGKEKVIGALSVIASGRPEPGVINWAYDGGTQFGELDGSSSARVDYMTNLFSQAGLDAKTTDTVLSATWTKMIGWIPIGLLGTLSRQKNAGILGTRILANELVHLIRELNALADLRDIPMLNFGPYQVKTWCEGTVEEAVENVMTSPLTTSTSTHSALTDILNGRSTEFEACAGPMIEEAREKGIPMPRTEVMYNTLMGLEATLDG</sequence>
<feature type="domain" description="Ketopantoate reductase N-terminal" evidence="4">
    <location>
        <begin position="5"/>
        <end position="151"/>
    </location>
</feature>
<dbReference type="SUPFAM" id="SSF48179">
    <property type="entry name" value="6-phosphogluconate dehydrogenase C-terminal domain-like"/>
    <property type="match status" value="1"/>
</dbReference>
<comment type="similarity">
    <text evidence="1">Belongs to the ketopantoate reductase family.</text>
</comment>
<dbReference type="InterPro" id="IPR051402">
    <property type="entry name" value="KPR-Related"/>
</dbReference>
<dbReference type="InterPro" id="IPR013752">
    <property type="entry name" value="KPA_reductase"/>
</dbReference>
<dbReference type="Gene3D" id="3.40.50.720">
    <property type="entry name" value="NAD(P)-binding Rossmann-like Domain"/>
    <property type="match status" value="1"/>
</dbReference>
<gene>
    <name evidence="6" type="ORF">METZ01_LOCUS170992</name>
</gene>
<dbReference type="InterPro" id="IPR008927">
    <property type="entry name" value="6-PGluconate_DH-like_C_sf"/>
</dbReference>
<keyword evidence="3" id="KW-0560">Oxidoreductase</keyword>
<name>A0A382BWF4_9ZZZZ</name>
<evidence type="ECO:0000259" key="5">
    <source>
        <dbReference type="Pfam" id="PF08546"/>
    </source>
</evidence>
<reference evidence="6" key="1">
    <citation type="submission" date="2018-05" db="EMBL/GenBank/DDBJ databases">
        <authorList>
            <person name="Lanie J.A."/>
            <person name="Ng W.-L."/>
            <person name="Kazmierczak K.M."/>
            <person name="Andrzejewski T.M."/>
            <person name="Davidsen T.M."/>
            <person name="Wayne K.J."/>
            <person name="Tettelin H."/>
            <person name="Glass J.I."/>
            <person name="Rusch D."/>
            <person name="Podicherti R."/>
            <person name="Tsui H.-C.T."/>
            <person name="Winkler M.E."/>
        </authorList>
    </citation>
    <scope>NUCLEOTIDE SEQUENCE</scope>
</reference>
<dbReference type="Gene3D" id="1.10.1040.10">
    <property type="entry name" value="N-(1-d-carboxylethyl)-l-norvaline Dehydrogenase, domain 2"/>
    <property type="match status" value="1"/>
</dbReference>
<dbReference type="Pfam" id="PF02558">
    <property type="entry name" value="ApbA"/>
    <property type="match status" value="1"/>
</dbReference>
<organism evidence="6">
    <name type="scientific">marine metagenome</name>
    <dbReference type="NCBI Taxonomy" id="408172"/>
    <lineage>
        <taxon>unclassified sequences</taxon>
        <taxon>metagenomes</taxon>
        <taxon>ecological metagenomes</taxon>
    </lineage>
</organism>
<dbReference type="PANTHER" id="PTHR21708:SF26">
    <property type="entry name" value="2-DEHYDROPANTOATE 2-REDUCTASE"/>
    <property type="match status" value="1"/>
</dbReference>
<evidence type="ECO:0000256" key="3">
    <source>
        <dbReference type="ARBA" id="ARBA00023002"/>
    </source>
</evidence>
<dbReference type="GO" id="GO:0008677">
    <property type="term" value="F:2-dehydropantoate 2-reductase activity"/>
    <property type="evidence" value="ECO:0007669"/>
    <property type="project" value="InterPro"/>
</dbReference>
<evidence type="ECO:0000256" key="1">
    <source>
        <dbReference type="ARBA" id="ARBA00007870"/>
    </source>
</evidence>
<accession>A0A382BWF4</accession>
<dbReference type="InterPro" id="IPR013332">
    <property type="entry name" value="KPR_N"/>
</dbReference>
<feature type="domain" description="Ketopantoate reductase C-terminal" evidence="5">
    <location>
        <begin position="179"/>
        <end position="314"/>
    </location>
</feature>
<keyword evidence="2" id="KW-0521">NADP</keyword>
<evidence type="ECO:0000256" key="2">
    <source>
        <dbReference type="ARBA" id="ARBA00022857"/>
    </source>
</evidence>
<dbReference type="InterPro" id="IPR036291">
    <property type="entry name" value="NAD(P)-bd_dom_sf"/>
</dbReference>
<dbReference type="PANTHER" id="PTHR21708">
    <property type="entry name" value="PROBABLE 2-DEHYDROPANTOATE 2-REDUCTASE"/>
    <property type="match status" value="1"/>
</dbReference>
<dbReference type="EMBL" id="UINC01031690">
    <property type="protein sequence ID" value="SVB18138.1"/>
    <property type="molecule type" value="Genomic_DNA"/>
</dbReference>
<evidence type="ECO:0000313" key="6">
    <source>
        <dbReference type="EMBL" id="SVB18138.1"/>
    </source>
</evidence>
<evidence type="ECO:0008006" key="7">
    <source>
        <dbReference type="Google" id="ProtNLM"/>
    </source>
</evidence>
<dbReference type="AlphaFoldDB" id="A0A382BWF4"/>
<dbReference type="NCBIfam" id="TIGR00745">
    <property type="entry name" value="apbA_panE"/>
    <property type="match status" value="1"/>
</dbReference>
<dbReference type="InterPro" id="IPR013328">
    <property type="entry name" value="6PGD_dom2"/>
</dbReference>
<dbReference type="GO" id="GO:0015940">
    <property type="term" value="P:pantothenate biosynthetic process"/>
    <property type="evidence" value="ECO:0007669"/>
    <property type="project" value="InterPro"/>
</dbReference>